<dbReference type="SMART" id="SM00226">
    <property type="entry name" value="LMWPc"/>
    <property type="match status" value="1"/>
</dbReference>
<dbReference type="RefSeq" id="WP_077109725.1">
    <property type="nucleotide sequence ID" value="NZ_JAFBFH010000007.1"/>
</dbReference>
<dbReference type="CDD" id="cd16344">
    <property type="entry name" value="LMWPAP"/>
    <property type="match status" value="1"/>
</dbReference>
<protein>
    <submittedName>
        <fullName evidence="5">Protein-tyrosine phosphatase</fullName>
        <ecNumber evidence="5">3.1.3.48</ecNumber>
    </submittedName>
</protein>
<proteinExistence type="inferred from homology"/>
<dbReference type="PANTHER" id="PTHR11717">
    <property type="entry name" value="LOW MOLECULAR WEIGHT PROTEIN TYROSINE PHOSPHATASE"/>
    <property type="match status" value="1"/>
</dbReference>
<feature type="domain" description="Phosphotyrosine protein phosphatase I" evidence="4">
    <location>
        <begin position="1"/>
        <end position="139"/>
    </location>
</feature>
<dbReference type="InterPro" id="IPR050438">
    <property type="entry name" value="LMW_PTPase"/>
</dbReference>
<name>A0ABS2R507_9BACI</name>
<dbReference type="GO" id="GO:0004725">
    <property type="term" value="F:protein tyrosine phosphatase activity"/>
    <property type="evidence" value="ECO:0007669"/>
    <property type="project" value="UniProtKB-EC"/>
</dbReference>
<dbReference type="Proteomes" id="UP000823485">
    <property type="component" value="Unassembled WGS sequence"/>
</dbReference>
<keyword evidence="2 5" id="KW-0378">Hydrolase</keyword>
<dbReference type="InterPro" id="IPR036196">
    <property type="entry name" value="Ptyr_pPase_sf"/>
</dbReference>
<dbReference type="Gene3D" id="3.40.50.2300">
    <property type="match status" value="1"/>
</dbReference>
<comment type="caution">
    <text evidence="5">The sequence shown here is derived from an EMBL/GenBank/DDBJ whole genome shotgun (WGS) entry which is preliminary data.</text>
</comment>
<keyword evidence="3" id="KW-0904">Protein phosphatase</keyword>
<sequence length="144" mass="16265">MNILFVCTGNTCRSPMAEAIFHHIWNGKADARSAGLFAAEGSKAADHALKVLKENNMKLEHRSKQLQEEDIHWAKYVFTMTEGHKQMLMDMFPAAADKIFTLKEYVNGRNGDLDVIDPFGGDLEVYRSTFQELRGLIARLSIDC</sequence>
<dbReference type="Pfam" id="PF01451">
    <property type="entry name" value="LMWPc"/>
    <property type="match status" value="1"/>
</dbReference>
<dbReference type="InterPro" id="IPR017867">
    <property type="entry name" value="Tyr_phospatase_low_mol_wt"/>
</dbReference>
<keyword evidence="6" id="KW-1185">Reference proteome</keyword>
<comment type="similarity">
    <text evidence="1">Belongs to the low molecular weight phosphotyrosine protein phosphatase family.</text>
</comment>
<evidence type="ECO:0000256" key="3">
    <source>
        <dbReference type="ARBA" id="ARBA00022912"/>
    </source>
</evidence>
<evidence type="ECO:0000259" key="4">
    <source>
        <dbReference type="SMART" id="SM00226"/>
    </source>
</evidence>
<dbReference type="EC" id="3.1.3.48" evidence="5"/>
<dbReference type="SUPFAM" id="SSF52788">
    <property type="entry name" value="Phosphotyrosine protein phosphatases I"/>
    <property type="match status" value="1"/>
</dbReference>
<reference evidence="5 6" key="1">
    <citation type="submission" date="2021-01" db="EMBL/GenBank/DDBJ databases">
        <title>Genomic Encyclopedia of Type Strains, Phase IV (KMG-IV): sequencing the most valuable type-strain genomes for metagenomic binning, comparative biology and taxonomic classification.</title>
        <authorList>
            <person name="Goeker M."/>
        </authorList>
    </citation>
    <scope>NUCLEOTIDE SEQUENCE [LARGE SCALE GENOMIC DNA]</scope>
    <source>
        <strain evidence="5 6">DSM 105453</strain>
    </source>
</reference>
<dbReference type="PANTHER" id="PTHR11717:SF31">
    <property type="entry name" value="LOW MOLECULAR WEIGHT PROTEIN-TYROSINE-PHOSPHATASE ETP-RELATED"/>
    <property type="match status" value="1"/>
</dbReference>
<dbReference type="EMBL" id="JAFBFH010000007">
    <property type="protein sequence ID" value="MBM7714485.1"/>
    <property type="molecule type" value="Genomic_DNA"/>
</dbReference>
<accession>A0ABS2R507</accession>
<dbReference type="InterPro" id="IPR023485">
    <property type="entry name" value="Ptyr_pPase"/>
</dbReference>
<evidence type="ECO:0000256" key="1">
    <source>
        <dbReference type="ARBA" id="ARBA00011063"/>
    </source>
</evidence>
<organism evidence="5 6">
    <name type="scientific">Siminovitchia thermophila</name>
    <dbReference type="NCBI Taxonomy" id="1245522"/>
    <lineage>
        <taxon>Bacteria</taxon>
        <taxon>Bacillati</taxon>
        <taxon>Bacillota</taxon>
        <taxon>Bacilli</taxon>
        <taxon>Bacillales</taxon>
        <taxon>Bacillaceae</taxon>
        <taxon>Siminovitchia</taxon>
    </lineage>
</organism>
<evidence type="ECO:0000313" key="5">
    <source>
        <dbReference type="EMBL" id="MBM7714485.1"/>
    </source>
</evidence>
<dbReference type="PRINTS" id="PR00719">
    <property type="entry name" value="LMWPTPASE"/>
</dbReference>
<evidence type="ECO:0000256" key="2">
    <source>
        <dbReference type="ARBA" id="ARBA00022801"/>
    </source>
</evidence>
<evidence type="ECO:0000313" key="6">
    <source>
        <dbReference type="Proteomes" id="UP000823485"/>
    </source>
</evidence>
<gene>
    <name evidence="5" type="ORF">JOC94_001457</name>
</gene>